<sequence>MKKGMYFGLLLMLGFSLMSATCSSDDDDFDFDDDCGNCSIERLETVLSACSDWYIDDLERNNNNLDNNYIGYRFNFSIDNGVTVTWGNNTETGTWSVEESGNSIYVTFDIPGFDDINDTWRLDDIDNDDDDDDDDAFEVDFEIGDDDLEFENENCDF</sequence>
<accession>A0ABS0EFA0</accession>
<dbReference type="RefSeq" id="WP_195870410.1">
    <property type="nucleotide sequence ID" value="NZ_JADOET010000002.1"/>
</dbReference>
<comment type="caution">
    <text evidence="2">The sequence shown here is derived from an EMBL/GenBank/DDBJ whole genome shotgun (WGS) entry which is preliminary data.</text>
</comment>
<gene>
    <name evidence="2" type="ORF">ITJ86_04475</name>
</gene>
<keyword evidence="1" id="KW-0732">Signal</keyword>
<feature type="signal peptide" evidence="1">
    <location>
        <begin position="1"/>
        <end position="20"/>
    </location>
</feature>
<proteinExistence type="predicted"/>
<keyword evidence="3" id="KW-1185">Reference proteome</keyword>
<evidence type="ECO:0000313" key="3">
    <source>
        <dbReference type="Proteomes" id="UP000611215"/>
    </source>
</evidence>
<dbReference type="EMBL" id="JADOET010000002">
    <property type="protein sequence ID" value="MBF8149138.1"/>
    <property type="molecule type" value="Genomic_DNA"/>
</dbReference>
<reference evidence="2 3" key="1">
    <citation type="submission" date="2020-11" db="EMBL/GenBank/DDBJ databases">
        <title>Winogradskyella marina sp. nov., isolated from marine sediment.</title>
        <authorList>
            <person name="Bo J."/>
            <person name="Wang S."/>
            <person name="Song X."/>
            <person name="Du Z."/>
        </authorList>
    </citation>
    <scope>NUCLEOTIDE SEQUENCE [LARGE SCALE GENOMIC DNA]</scope>
    <source>
        <strain evidence="2 3">F6397</strain>
    </source>
</reference>
<evidence type="ECO:0008006" key="4">
    <source>
        <dbReference type="Google" id="ProtNLM"/>
    </source>
</evidence>
<evidence type="ECO:0000313" key="2">
    <source>
        <dbReference type="EMBL" id="MBF8149138.1"/>
    </source>
</evidence>
<organism evidence="2 3">
    <name type="scientific">Winogradskyella marina</name>
    <dbReference type="NCBI Taxonomy" id="2785530"/>
    <lineage>
        <taxon>Bacteria</taxon>
        <taxon>Pseudomonadati</taxon>
        <taxon>Bacteroidota</taxon>
        <taxon>Flavobacteriia</taxon>
        <taxon>Flavobacteriales</taxon>
        <taxon>Flavobacteriaceae</taxon>
        <taxon>Winogradskyella</taxon>
    </lineage>
</organism>
<protein>
    <recommendedName>
        <fullName evidence="4">Lipoprotein</fullName>
    </recommendedName>
</protein>
<name>A0ABS0EFA0_9FLAO</name>
<dbReference type="Proteomes" id="UP000611215">
    <property type="component" value="Unassembled WGS sequence"/>
</dbReference>
<evidence type="ECO:0000256" key="1">
    <source>
        <dbReference type="SAM" id="SignalP"/>
    </source>
</evidence>
<feature type="chain" id="PRO_5046619995" description="Lipoprotein" evidence="1">
    <location>
        <begin position="21"/>
        <end position="157"/>
    </location>
</feature>